<dbReference type="EMBL" id="AP019834">
    <property type="protein sequence ID" value="BBM48666.1"/>
    <property type="molecule type" value="Genomic_DNA"/>
</dbReference>
<proteinExistence type="predicted"/>
<evidence type="ECO:0000313" key="1">
    <source>
        <dbReference type="EMBL" id="BBM48666.1"/>
    </source>
</evidence>
<evidence type="ECO:0008006" key="3">
    <source>
        <dbReference type="Google" id="ProtNLM"/>
    </source>
</evidence>
<organism evidence="1 2">
    <name type="scientific">Leptotrichia wadei</name>
    <dbReference type="NCBI Taxonomy" id="157687"/>
    <lineage>
        <taxon>Bacteria</taxon>
        <taxon>Fusobacteriati</taxon>
        <taxon>Fusobacteriota</taxon>
        <taxon>Fusobacteriia</taxon>
        <taxon>Fusobacteriales</taxon>
        <taxon>Leptotrichiaceae</taxon>
        <taxon>Leptotrichia</taxon>
    </lineage>
</organism>
<dbReference type="RefSeq" id="WP_146962182.1">
    <property type="nucleotide sequence ID" value="NZ_AP019834.1"/>
</dbReference>
<name>A0A510KAJ6_9FUSO</name>
<protein>
    <recommendedName>
        <fullName evidence="3">ASCH domain-containing protein</fullName>
    </recommendedName>
</protein>
<evidence type="ECO:0000313" key="2">
    <source>
        <dbReference type="Proteomes" id="UP000321397"/>
    </source>
</evidence>
<dbReference type="AlphaFoldDB" id="A0A510KAJ6"/>
<accession>A0A510KAJ6</accession>
<sequence length="155" mass="18398">MRKMLLSFKPNVYKNIYAGVKIFEHRRNFPNEPIMAYMYVSKPVRAITGIVYLNKRHELNDWEQEFCRDSEALKRISDYKNSYRYAMEIAEFQETNSISLDDLKRGFLGFAVPQSYIYLDNNPDLLKYIEDRILVRGINIKHDFSVITSDQVCVH</sequence>
<gene>
    <name evidence="1" type="ORF">JMUB3933_2192</name>
</gene>
<reference evidence="1 2" key="1">
    <citation type="submission" date="2019-07" db="EMBL/GenBank/DDBJ databases">
        <title>Complete Genome Sequence of Leptotrichia wadei Strain JMUB3933.</title>
        <authorList>
            <person name="Watanabe S."/>
            <person name="Cui L."/>
        </authorList>
    </citation>
    <scope>NUCLEOTIDE SEQUENCE [LARGE SCALE GENOMIC DNA]</scope>
    <source>
        <strain evidence="1 2">JMUB3933</strain>
    </source>
</reference>
<dbReference type="Proteomes" id="UP000321397">
    <property type="component" value="Chromosome"/>
</dbReference>